<dbReference type="Pfam" id="PF02618">
    <property type="entry name" value="YceG"/>
    <property type="match status" value="1"/>
</dbReference>
<evidence type="ECO:0000256" key="4">
    <source>
        <dbReference type="ARBA" id="ARBA00023136"/>
    </source>
</evidence>
<comment type="catalytic activity">
    <reaction evidence="7">
        <text>a peptidoglycan chain = a peptidoglycan chain with N-acetyl-1,6-anhydromuramyl-[peptide] at the reducing end + a peptidoglycan chain with N-acetylglucosamine at the non-reducing end.</text>
        <dbReference type="EC" id="4.2.2.29"/>
    </reaction>
</comment>
<keyword evidence="4 7" id="KW-0472">Membrane</keyword>
<sequence length="346" mass="39668">MTRRIKRMGLFFIVLVLIAVLFGGRFYRYINAANVDLSHVETPYIYIPNGASFSELKAILEGSGVIKDMVSFEWVAQKKEYPNRIKGGRYKLEDGMSNNRLVNMLRSGKQEPVNVTFNNIRELERLAEIVGGKLMVDSAELMSLFVNDEYIGTLGFDRYTLPALFLPNTYQLYWNTDARGFVKRMKREYDSFWTSEKQSKAREKGLTMIEVAILASIVDEETQMVDEKPMVAGLYLNRLKRGMRLQADPTLKYALGDFSIKRLLNADKEVDSPYNTYKYAGLPPGPVRIPSVAGLNAVLNAKSHKYLYMCAKEDFSGYHNFAKTLSQHNANAARYRRELNRRGIRR</sequence>
<evidence type="ECO:0000256" key="1">
    <source>
        <dbReference type="ARBA" id="ARBA00022475"/>
    </source>
</evidence>
<dbReference type="Gene3D" id="3.30.160.60">
    <property type="entry name" value="Classic Zinc Finger"/>
    <property type="match status" value="1"/>
</dbReference>
<dbReference type="AlphaFoldDB" id="W7YT91"/>
<accession>W7YT91</accession>
<evidence type="ECO:0000256" key="5">
    <source>
        <dbReference type="ARBA" id="ARBA00023239"/>
    </source>
</evidence>
<gene>
    <name evidence="7" type="primary">mltG</name>
    <name evidence="8" type="ORF">JCM21142_104394</name>
</gene>
<keyword evidence="1 7" id="KW-1003">Cell membrane</keyword>
<keyword evidence="2 7" id="KW-0812">Transmembrane</keyword>
<dbReference type="HAMAP" id="MF_02065">
    <property type="entry name" value="MltG"/>
    <property type="match status" value="1"/>
</dbReference>
<feature type="site" description="Important for catalytic activity" evidence="7">
    <location>
        <position position="221"/>
    </location>
</feature>
<evidence type="ECO:0000256" key="7">
    <source>
        <dbReference type="HAMAP-Rule" id="MF_02065"/>
    </source>
</evidence>
<evidence type="ECO:0000256" key="2">
    <source>
        <dbReference type="ARBA" id="ARBA00022692"/>
    </source>
</evidence>
<dbReference type="GO" id="GO:0071555">
    <property type="term" value="P:cell wall organization"/>
    <property type="evidence" value="ECO:0007669"/>
    <property type="project" value="UniProtKB-KW"/>
</dbReference>
<dbReference type="InterPro" id="IPR003770">
    <property type="entry name" value="MLTG-like"/>
</dbReference>
<reference evidence="8 9" key="1">
    <citation type="journal article" date="2014" name="Genome Announc.">
        <title>Draft Genome Sequence of Cytophaga fermentans JCM 21142T, a Facultative Anaerobe Isolated from Marine Mud.</title>
        <authorList>
            <person name="Starns D."/>
            <person name="Oshima K."/>
            <person name="Suda W."/>
            <person name="Iino T."/>
            <person name="Yuki M."/>
            <person name="Inoue J."/>
            <person name="Kitamura K."/>
            <person name="Iida T."/>
            <person name="Darby A."/>
            <person name="Hattori M."/>
            <person name="Ohkuma M."/>
        </authorList>
    </citation>
    <scope>NUCLEOTIDE SEQUENCE [LARGE SCALE GENOMIC DNA]</scope>
    <source>
        <strain evidence="8 9">JCM 21142</strain>
    </source>
</reference>
<evidence type="ECO:0000256" key="6">
    <source>
        <dbReference type="ARBA" id="ARBA00023316"/>
    </source>
</evidence>
<dbReference type="PANTHER" id="PTHR30518">
    <property type="entry name" value="ENDOLYTIC MUREIN TRANSGLYCOSYLASE"/>
    <property type="match status" value="1"/>
</dbReference>
<proteinExistence type="inferred from homology"/>
<comment type="similarity">
    <text evidence="7">Belongs to the transglycosylase MltG family.</text>
</comment>
<evidence type="ECO:0000313" key="9">
    <source>
        <dbReference type="Proteomes" id="UP000019402"/>
    </source>
</evidence>
<comment type="caution">
    <text evidence="8">The sequence shown here is derived from an EMBL/GenBank/DDBJ whole genome shotgun (WGS) entry which is preliminary data.</text>
</comment>
<protein>
    <recommendedName>
        <fullName evidence="7">Endolytic murein transglycosylase</fullName>
        <ecNumber evidence="7">4.2.2.29</ecNumber>
    </recommendedName>
    <alternativeName>
        <fullName evidence="7">Peptidoglycan lytic transglycosylase</fullName>
    </alternativeName>
    <alternativeName>
        <fullName evidence="7">Peptidoglycan polymerization terminase</fullName>
    </alternativeName>
</protein>
<evidence type="ECO:0000313" key="8">
    <source>
        <dbReference type="EMBL" id="GAF05649.1"/>
    </source>
</evidence>
<dbReference type="Proteomes" id="UP000019402">
    <property type="component" value="Unassembled WGS sequence"/>
</dbReference>
<dbReference type="PANTHER" id="PTHR30518:SF2">
    <property type="entry name" value="ENDOLYTIC MUREIN TRANSGLYCOSYLASE"/>
    <property type="match status" value="1"/>
</dbReference>
<dbReference type="GO" id="GO:0008932">
    <property type="term" value="F:lytic endotransglycosylase activity"/>
    <property type="evidence" value="ECO:0007669"/>
    <property type="project" value="UniProtKB-UniRule"/>
</dbReference>
<dbReference type="STRING" id="869213.GCA_000517085_02043"/>
<dbReference type="Gene3D" id="3.30.1490.480">
    <property type="entry name" value="Endolytic murein transglycosylase"/>
    <property type="match status" value="1"/>
</dbReference>
<dbReference type="GO" id="GO:0005886">
    <property type="term" value="C:plasma membrane"/>
    <property type="evidence" value="ECO:0007669"/>
    <property type="project" value="UniProtKB-UniRule"/>
</dbReference>
<organism evidence="8 9">
    <name type="scientific">Saccharicrinis fermentans DSM 9555 = JCM 21142</name>
    <dbReference type="NCBI Taxonomy" id="869213"/>
    <lineage>
        <taxon>Bacteria</taxon>
        <taxon>Pseudomonadati</taxon>
        <taxon>Bacteroidota</taxon>
        <taxon>Bacteroidia</taxon>
        <taxon>Marinilabiliales</taxon>
        <taxon>Marinilabiliaceae</taxon>
        <taxon>Saccharicrinis</taxon>
    </lineage>
</organism>
<name>W7YT91_9BACT</name>
<evidence type="ECO:0000256" key="3">
    <source>
        <dbReference type="ARBA" id="ARBA00022989"/>
    </source>
</evidence>
<dbReference type="CDD" id="cd08010">
    <property type="entry name" value="MltG_like"/>
    <property type="match status" value="1"/>
</dbReference>
<keyword evidence="6 7" id="KW-0961">Cell wall biogenesis/degradation</keyword>
<dbReference type="GO" id="GO:0009252">
    <property type="term" value="P:peptidoglycan biosynthetic process"/>
    <property type="evidence" value="ECO:0007669"/>
    <property type="project" value="UniProtKB-UniRule"/>
</dbReference>
<dbReference type="OrthoDB" id="9814591at2"/>
<dbReference type="EMBL" id="BAMD01000104">
    <property type="protein sequence ID" value="GAF05649.1"/>
    <property type="molecule type" value="Genomic_DNA"/>
</dbReference>
<dbReference type="NCBIfam" id="TIGR00247">
    <property type="entry name" value="endolytic transglycosylase MltG"/>
    <property type="match status" value="1"/>
</dbReference>
<dbReference type="eggNOG" id="COG1559">
    <property type="taxonomic scope" value="Bacteria"/>
</dbReference>
<comment type="function">
    <text evidence="7">Functions as a peptidoglycan terminase that cleaves nascent peptidoglycan strands endolytically to terminate their elongation.</text>
</comment>
<keyword evidence="9" id="KW-1185">Reference proteome</keyword>
<dbReference type="EC" id="4.2.2.29" evidence="7"/>
<keyword evidence="3 7" id="KW-1133">Transmembrane helix</keyword>
<keyword evidence="5 7" id="KW-0456">Lyase</keyword>